<dbReference type="GO" id="GO:0005506">
    <property type="term" value="F:iron ion binding"/>
    <property type="evidence" value="ECO:0007669"/>
    <property type="project" value="InterPro"/>
</dbReference>
<keyword evidence="2" id="KW-0479">Metal-binding</keyword>
<evidence type="ECO:0000256" key="4">
    <source>
        <dbReference type="ARBA" id="ARBA00023002"/>
    </source>
</evidence>
<dbReference type="PANTHER" id="PTHR24014">
    <property type="entry name" value="2-OXOGLUTARATE AND IRON-DEPENDENT OXYGENASE DOMAIN-CONTAINING PROTEIN 2"/>
    <property type="match status" value="1"/>
</dbReference>
<dbReference type="Pfam" id="PF25238">
    <property type="entry name" value="OGFOD2-like"/>
    <property type="match status" value="2"/>
</dbReference>
<dbReference type="SMART" id="SM00702">
    <property type="entry name" value="P4Hc"/>
    <property type="match status" value="2"/>
</dbReference>
<evidence type="ECO:0000313" key="8">
    <source>
        <dbReference type="EMBL" id="QCE08567.1"/>
    </source>
</evidence>
<organism evidence="8 9">
    <name type="scientific">Vigna unguiculata</name>
    <name type="common">Cowpea</name>
    <dbReference type="NCBI Taxonomy" id="3917"/>
    <lineage>
        <taxon>Eukaryota</taxon>
        <taxon>Viridiplantae</taxon>
        <taxon>Streptophyta</taxon>
        <taxon>Embryophyta</taxon>
        <taxon>Tracheophyta</taxon>
        <taxon>Spermatophyta</taxon>
        <taxon>Magnoliopsida</taxon>
        <taxon>eudicotyledons</taxon>
        <taxon>Gunneridae</taxon>
        <taxon>Pentapetalae</taxon>
        <taxon>rosids</taxon>
        <taxon>fabids</taxon>
        <taxon>Fabales</taxon>
        <taxon>Fabaceae</taxon>
        <taxon>Papilionoideae</taxon>
        <taxon>50 kb inversion clade</taxon>
        <taxon>NPAAA clade</taxon>
        <taxon>indigoferoid/millettioid clade</taxon>
        <taxon>Phaseoleae</taxon>
        <taxon>Vigna</taxon>
    </lineage>
</organism>
<name>A0A4D6N9D3_VIGUN</name>
<dbReference type="InterPro" id="IPR005123">
    <property type="entry name" value="Oxoglu/Fe-dep_dioxygenase_dom"/>
</dbReference>
<dbReference type="GO" id="GO:0016705">
    <property type="term" value="F:oxidoreductase activity, acting on paired donors, with incorporation or reduction of molecular oxygen"/>
    <property type="evidence" value="ECO:0007669"/>
    <property type="project" value="InterPro"/>
</dbReference>
<evidence type="ECO:0000256" key="6">
    <source>
        <dbReference type="SAM" id="MobiDB-lite"/>
    </source>
</evidence>
<evidence type="ECO:0000256" key="3">
    <source>
        <dbReference type="ARBA" id="ARBA00022964"/>
    </source>
</evidence>
<dbReference type="GO" id="GO:0051213">
    <property type="term" value="F:dioxygenase activity"/>
    <property type="evidence" value="ECO:0007669"/>
    <property type="project" value="UniProtKB-KW"/>
</dbReference>
<keyword evidence="5" id="KW-0408">Iron</keyword>
<sequence length="784" mass="91340">MSQNKNVSLERSAPQQPRPSNVYVGVGGSDSLCISPKRDHKSENYEDLQLEFNPLVFSSLEQYLPPHMLNLSREVKVQYMRNILLRYLPESERIRIQKHKEYRQKIMLNYPPLHREIYSMDAEKFFTPSFLRAIKENTEESFRSIMTEPCKGIYTFEMLQPRFCEMLVSEVDHFERWVHATKFRIMRPNIMNQYGAVLDDFGLEAMLDRLMSDFIRPMSRVFYSEIGGSSLDSHHGFVVEYGINRDVELGFHVDDSEVSLNICLGGKFSGGELFFRGVRCDEHVNSDIQPGEIFDYYHVPGHAILHPGRHRHGARPTTSGNRINLILWCRSSAFRELKKYRRDFSSWCEECKRKKKEKERLLVMATQQINVIVNVAILCLHVAGINEEGNAIGLVMLHMQIILYMKMSQNQYSAPQQPRPSGGHTAGRVGNLNSDRLCDKLCVSPKRDHKSENYEDLQLEFNPHVFGSLEQYLPPHLLNLSREVKLRYMRNILLRYFPENDRNRIQKLREYRLKIILNYPPLHREIYTMNAENFFTPSFLRAIKENTEASFRSIMAEPSTGIYTFEMLQPQFCKKLMSEVDNLERWVRGTKLRIMRPNAMNKHGVVLEDFGLETMLDRFMSDFIHPISRVFYSEFGGSTLDSHHGFVVEYGISKDVELGLHVDDAEVSLNVCLGKEFSGGELFFQGVRCEEHVLSKAEPGEIFDYTHVPGHAILHPGRQRHGARPTTSGNRMNLIIWCRSSAFRELKKYQRDFPSWCGECKRKKKERAQLSLMFTQQELLKREI</sequence>
<dbReference type="GO" id="GO:0031418">
    <property type="term" value="F:L-ascorbic acid binding"/>
    <property type="evidence" value="ECO:0007669"/>
    <property type="project" value="InterPro"/>
</dbReference>
<evidence type="ECO:0000313" key="9">
    <source>
        <dbReference type="Proteomes" id="UP000501690"/>
    </source>
</evidence>
<evidence type="ECO:0000256" key="5">
    <source>
        <dbReference type="ARBA" id="ARBA00023004"/>
    </source>
</evidence>
<reference evidence="8 9" key="1">
    <citation type="submission" date="2019-04" db="EMBL/GenBank/DDBJ databases">
        <title>An improved genome assembly and genetic linkage map for asparagus bean, Vigna unguiculata ssp. sesquipedialis.</title>
        <authorList>
            <person name="Xia Q."/>
            <person name="Zhang R."/>
            <person name="Dong Y."/>
        </authorList>
    </citation>
    <scope>NUCLEOTIDE SEQUENCE [LARGE SCALE GENOMIC DNA]</scope>
    <source>
        <tissue evidence="8">Leaf</tissue>
    </source>
</reference>
<evidence type="ECO:0000256" key="1">
    <source>
        <dbReference type="ARBA" id="ARBA00001961"/>
    </source>
</evidence>
<feature type="domain" description="Fe2OG dioxygenase" evidence="7">
    <location>
        <begin position="232"/>
        <end position="331"/>
    </location>
</feature>
<feature type="domain" description="Fe2OG dioxygenase" evidence="7">
    <location>
        <begin position="641"/>
        <end position="740"/>
    </location>
</feature>
<dbReference type="PROSITE" id="PS51471">
    <property type="entry name" value="FE2OG_OXY"/>
    <property type="match status" value="2"/>
</dbReference>
<evidence type="ECO:0000256" key="2">
    <source>
        <dbReference type="ARBA" id="ARBA00022723"/>
    </source>
</evidence>
<dbReference type="AlphaFoldDB" id="A0A4D6N9D3"/>
<keyword evidence="4" id="KW-0560">Oxidoreductase</keyword>
<comment type="cofactor">
    <cofactor evidence="1">
        <name>L-ascorbate</name>
        <dbReference type="ChEBI" id="CHEBI:38290"/>
    </cofactor>
</comment>
<keyword evidence="9" id="KW-1185">Reference proteome</keyword>
<dbReference type="InterPro" id="IPR006620">
    <property type="entry name" value="Pro_4_hyd_alph"/>
</dbReference>
<dbReference type="Gene3D" id="2.60.120.620">
    <property type="entry name" value="q2cbj1_9rhob like domain"/>
    <property type="match status" value="2"/>
</dbReference>
<dbReference type="EMBL" id="CP039353">
    <property type="protein sequence ID" value="QCE08567.1"/>
    <property type="molecule type" value="Genomic_DNA"/>
</dbReference>
<feature type="compositionally biased region" description="Polar residues" evidence="6">
    <location>
        <begin position="1"/>
        <end position="19"/>
    </location>
</feature>
<accession>A0A4D6N9D3</accession>
<keyword evidence="3" id="KW-0223">Dioxygenase</keyword>
<gene>
    <name evidence="8" type="ORF">DEO72_LG9g3596</name>
</gene>
<proteinExistence type="predicted"/>
<dbReference type="PANTHER" id="PTHR24014:SF20">
    <property type="entry name" value="2OG-FE(II) OXYGENASE FAMILY OXIDOREDUCTASE"/>
    <property type="match status" value="1"/>
</dbReference>
<protein>
    <submittedName>
        <fullName evidence="8">Prolyl 4-hydroxylase</fullName>
    </submittedName>
</protein>
<dbReference type="Proteomes" id="UP000501690">
    <property type="component" value="Linkage Group LG9"/>
</dbReference>
<feature type="region of interest" description="Disordered" evidence="6">
    <location>
        <begin position="1"/>
        <end position="21"/>
    </location>
</feature>
<evidence type="ECO:0000259" key="7">
    <source>
        <dbReference type="PROSITE" id="PS51471"/>
    </source>
</evidence>